<dbReference type="GO" id="GO:0008270">
    <property type="term" value="F:zinc ion binding"/>
    <property type="evidence" value="ECO:0007669"/>
    <property type="project" value="InterPro"/>
</dbReference>
<dbReference type="InParanoid" id="A0A1Q3AXL2"/>
<sequence>MATFVNMPPFFDGNNFNDWKIKMTSFIRSLDYDLWDVIGPKFPNSKIRYDENERELLKLNAKVTHIILCSLSSNAFESISLCNSAKEIWNKLEECYGTSSCLMAIEESGSDNDEEDSSKGANEVSYDDFIEVVDRYTSIISSLKTKIKCLTIENNELKTNASLMKDNVSKDEIVLLKNEVNRSSKENESLKNELDIINMSLDLSTSLKDENEKLKIEVDALKKSFSKFSNSSDKLDRLLGVQRCVFDRDGLGFDEMNKVVHFNNLINRKKDDNIVRKKNNVVSCNICGKIGHAPSKCWHIKHVISCNFCGKNGHASYTCWHRSYNVNVK</sequence>
<dbReference type="SUPFAM" id="SSF57756">
    <property type="entry name" value="Retrovirus zinc finger-like domains"/>
    <property type="match status" value="1"/>
</dbReference>
<feature type="coiled-coil region" evidence="1">
    <location>
        <begin position="140"/>
        <end position="224"/>
    </location>
</feature>
<dbReference type="OrthoDB" id="1743754at2759"/>
<keyword evidence="1" id="KW-0175">Coiled coil</keyword>
<dbReference type="Proteomes" id="UP000187406">
    <property type="component" value="Unassembled WGS sequence"/>
</dbReference>
<comment type="caution">
    <text evidence="2">The sequence shown here is derived from an EMBL/GenBank/DDBJ whole genome shotgun (WGS) entry which is preliminary data.</text>
</comment>
<evidence type="ECO:0000313" key="3">
    <source>
        <dbReference type="Proteomes" id="UP000187406"/>
    </source>
</evidence>
<proteinExistence type="predicted"/>
<dbReference type="InterPro" id="IPR036875">
    <property type="entry name" value="Znf_CCHC_sf"/>
</dbReference>
<evidence type="ECO:0000313" key="2">
    <source>
        <dbReference type="EMBL" id="GAV60448.1"/>
    </source>
</evidence>
<accession>A0A1Q3AXL2</accession>
<name>A0A1Q3AXL2_CEPFO</name>
<organism evidence="2 3">
    <name type="scientific">Cephalotus follicularis</name>
    <name type="common">Albany pitcher plant</name>
    <dbReference type="NCBI Taxonomy" id="3775"/>
    <lineage>
        <taxon>Eukaryota</taxon>
        <taxon>Viridiplantae</taxon>
        <taxon>Streptophyta</taxon>
        <taxon>Embryophyta</taxon>
        <taxon>Tracheophyta</taxon>
        <taxon>Spermatophyta</taxon>
        <taxon>Magnoliopsida</taxon>
        <taxon>eudicotyledons</taxon>
        <taxon>Gunneridae</taxon>
        <taxon>Pentapetalae</taxon>
        <taxon>rosids</taxon>
        <taxon>fabids</taxon>
        <taxon>Oxalidales</taxon>
        <taxon>Cephalotaceae</taxon>
        <taxon>Cephalotus</taxon>
    </lineage>
</organism>
<protein>
    <submittedName>
        <fullName evidence="2">DUF4219 domain-containing protein</fullName>
    </submittedName>
</protein>
<dbReference type="AlphaFoldDB" id="A0A1Q3AXL2"/>
<gene>
    <name evidence="2" type="ORF">CFOL_v3_03978</name>
</gene>
<dbReference type="EMBL" id="BDDD01000153">
    <property type="protein sequence ID" value="GAV60448.1"/>
    <property type="molecule type" value="Genomic_DNA"/>
</dbReference>
<evidence type="ECO:0000256" key="1">
    <source>
        <dbReference type="SAM" id="Coils"/>
    </source>
</evidence>
<dbReference type="Pfam" id="PF14223">
    <property type="entry name" value="Retrotran_gag_2"/>
    <property type="match status" value="1"/>
</dbReference>
<dbReference type="GO" id="GO:0003676">
    <property type="term" value="F:nucleic acid binding"/>
    <property type="evidence" value="ECO:0007669"/>
    <property type="project" value="InterPro"/>
</dbReference>
<keyword evidence="3" id="KW-1185">Reference proteome</keyword>
<reference evidence="3" key="1">
    <citation type="submission" date="2016-04" db="EMBL/GenBank/DDBJ databases">
        <title>Cephalotus genome sequencing.</title>
        <authorList>
            <person name="Fukushima K."/>
            <person name="Hasebe M."/>
            <person name="Fang X."/>
        </authorList>
    </citation>
    <scope>NUCLEOTIDE SEQUENCE [LARGE SCALE GENOMIC DNA]</scope>
    <source>
        <strain evidence="3">cv. St1</strain>
    </source>
</reference>
<dbReference type="Gene3D" id="4.10.60.10">
    <property type="entry name" value="Zinc finger, CCHC-type"/>
    <property type="match status" value="1"/>
</dbReference>